<protein>
    <submittedName>
        <fullName evidence="1">Uncharacterized protein</fullName>
    </submittedName>
</protein>
<organism evidence="1">
    <name type="scientific">marine sediment metagenome</name>
    <dbReference type="NCBI Taxonomy" id="412755"/>
    <lineage>
        <taxon>unclassified sequences</taxon>
        <taxon>metagenomes</taxon>
        <taxon>ecological metagenomes</taxon>
    </lineage>
</organism>
<dbReference type="EMBL" id="LAZR01069607">
    <property type="protein sequence ID" value="KKK47384.1"/>
    <property type="molecule type" value="Genomic_DNA"/>
</dbReference>
<comment type="caution">
    <text evidence="1">The sequence shown here is derived from an EMBL/GenBank/DDBJ whole genome shotgun (WGS) entry which is preliminary data.</text>
</comment>
<reference evidence="1" key="1">
    <citation type="journal article" date="2015" name="Nature">
        <title>Complex archaea that bridge the gap between prokaryotes and eukaryotes.</title>
        <authorList>
            <person name="Spang A."/>
            <person name="Saw J.H."/>
            <person name="Jorgensen S.L."/>
            <person name="Zaremba-Niedzwiedzka K."/>
            <person name="Martijn J."/>
            <person name="Lind A.E."/>
            <person name="van Eijk R."/>
            <person name="Schleper C."/>
            <person name="Guy L."/>
            <person name="Ettema T.J."/>
        </authorList>
    </citation>
    <scope>NUCLEOTIDE SEQUENCE</scope>
</reference>
<evidence type="ECO:0000313" key="1">
    <source>
        <dbReference type="EMBL" id="KKK47384.1"/>
    </source>
</evidence>
<feature type="non-terminal residue" evidence="1">
    <location>
        <position position="104"/>
    </location>
</feature>
<name>A0A0F8XZK5_9ZZZZ</name>
<gene>
    <name evidence="1" type="ORF">LCGC14_3155770</name>
</gene>
<proteinExistence type="predicted"/>
<dbReference type="AlphaFoldDB" id="A0A0F8XZK5"/>
<accession>A0A0F8XZK5</accession>
<sequence>MSKISEIYDAIAGISLTGVAVRNIDEIELTIIQDDLPCRMLIPSTSGEGEFIAIGRTTRLTWTIRDLCLWTPLSAGTGVGDSTEDMVAYIDEYIAAIKALRNPT</sequence>